<organism evidence="7 8">
    <name type="scientific">Metallosphaera hakonensis JCM 8857 = DSM 7519</name>
    <dbReference type="NCBI Taxonomy" id="1293036"/>
    <lineage>
        <taxon>Archaea</taxon>
        <taxon>Thermoproteota</taxon>
        <taxon>Thermoprotei</taxon>
        <taxon>Sulfolobales</taxon>
        <taxon>Sulfolobaceae</taxon>
        <taxon>Metallosphaera</taxon>
    </lineage>
</organism>
<evidence type="ECO:0000313" key="7">
    <source>
        <dbReference type="EMBL" id="AWR98985.1"/>
    </source>
</evidence>
<dbReference type="KEGG" id="mhk:DFR87_03965"/>
<keyword evidence="4 5" id="KW-0472">Membrane</keyword>
<comment type="subcellular location">
    <subcellularLocation>
        <location evidence="5">Cell membrane</location>
        <topology evidence="5">Multi-pass membrane protein</topology>
    </subcellularLocation>
    <subcellularLocation>
        <location evidence="1">Membrane</location>
        <topology evidence="1">Multi-pass membrane protein</topology>
    </subcellularLocation>
</comment>
<dbReference type="Pfam" id="PF12911">
    <property type="entry name" value="OppC_N"/>
    <property type="match status" value="1"/>
</dbReference>
<evidence type="ECO:0000256" key="4">
    <source>
        <dbReference type="ARBA" id="ARBA00023136"/>
    </source>
</evidence>
<evidence type="ECO:0000259" key="6">
    <source>
        <dbReference type="PROSITE" id="PS50928"/>
    </source>
</evidence>
<dbReference type="PANTHER" id="PTHR42729:SF1">
    <property type="entry name" value="OLIGO_DIPEPTIDE TRANSPORT, PERMEASE PROTEIN (DPPC-2)"/>
    <property type="match status" value="1"/>
</dbReference>
<dbReference type="GO" id="GO:0055085">
    <property type="term" value="P:transmembrane transport"/>
    <property type="evidence" value="ECO:0007669"/>
    <property type="project" value="InterPro"/>
</dbReference>
<feature type="transmembrane region" description="Helical" evidence="5">
    <location>
        <begin position="298"/>
        <end position="321"/>
    </location>
</feature>
<dbReference type="GO" id="GO:0005886">
    <property type="term" value="C:plasma membrane"/>
    <property type="evidence" value="ECO:0007669"/>
    <property type="project" value="UniProtKB-SubCell"/>
</dbReference>
<evidence type="ECO:0000256" key="3">
    <source>
        <dbReference type="ARBA" id="ARBA00022989"/>
    </source>
</evidence>
<dbReference type="EMBL" id="CP029287">
    <property type="protein sequence ID" value="AWR98985.1"/>
    <property type="molecule type" value="Genomic_DNA"/>
</dbReference>
<keyword evidence="8" id="KW-1185">Reference proteome</keyword>
<dbReference type="Gene3D" id="1.10.3720.10">
    <property type="entry name" value="MetI-like"/>
    <property type="match status" value="1"/>
</dbReference>
<comment type="similarity">
    <text evidence="5">Belongs to the binding-protein-dependent transport system permease family.</text>
</comment>
<dbReference type="InterPro" id="IPR025966">
    <property type="entry name" value="OppC_N"/>
</dbReference>
<dbReference type="CDD" id="cd06261">
    <property type="entry name" value="TM_PBP2"/>
    <property type="match status" value="1"/>
</dbReference>
<dbReference type="OrthoDB" id="312811at2157"/>
<feature type="transmembrane region" description="Helical" evidence="5">
    <location>
        <begin position="327"/>
        <end position="346"/>
    </location>
</feature>
<dbReference type="InterPro" id="IPR035906">
    <property type="entry name" value="MetI-like_sf"/>
</dbReference>
<feature type="domain" description="ABC transmembrane type-1" evidence="6">
    <location>
        <begin position="260"/>
        <end position="456"/>
    </location>
</feature>
<name>A0A2U9ISJ3_9CREN</name>
<reference evidence="7" key="1">
    <citation type="submission" date="2018-05" db="EMBL/GenBank/DDBJ databases">
        <title>Complete Genome Sequences of Extremely Thermoacidophilic, Metal-Mobilizing Type-Strain Members of the Archaeal Family Sulfolobaceae: Acidianus brierleyi DSM-1651T, Acidianus sulfidivorans DSM-18786T, Metallosphaera hakonensis DSM-7519T, and Metallosphaera prunae DSM-10039T.</title>
        <authorList>
            <person name="Counts J.A."/>
            <person name="Kelly R.M."/>
        </authorList>
    </citation>
    <scope>NUCLEOTIDE SEQUENCE [LARGE SCALE GENOMIC DNA]</scope>
    <source>
        <strain evidence="7">HO1-1</strain>
    </source>
</reference>
<feature type="transmembrane region" description="Helical" evidence="5">
    <location>
        <begin position="12"/>
        <end position="34"/>
    </location>
</feature>
<dbReference type="PANTHER" id="PTHR42729">
    <property type="entry name" value="OLIGO/DIPEPTIDE TRANSPORT, PERMEASE PROTEIN (DPPC-2)"/>
    <property type="match status" value="1"/>
</dbReference>
<accession>A0A2U9ISJ3</accession>
<dbReference type="Proteomes" id="UP000247586">
    <property type="component" value="Chromosome"/>
</dbReference>
<dbReference type="PROSITE" id="PS50928">
    <property type="entry name" value="ABC_TM1"/>
    <property type="match status" value="1"/>
</dbReference>
<sequence>MNKVVSDLISRKTFVFSVIIILFFAVLALLAPVITSYNNPYQVSQQFIAAPYAVPSWATIFPQYHDLPPNVRITLVPTSNGNGITILNSTYLRVVVPGNSEVNVTYSLKWNWSSPYNILLSFNLVPPSTSDFQVNLFMGGNDLMELSPIPVPPSVSVTPGKLNHITFSTENVNPSNSPYVQSLPVQDQALASIELPKLLLPRPGVYTVVLSVDNTGNSPETFLISNPHYSSLGYAYGRLGTDDNGASVFSEFVYGARFDLYLSLVASALIIGIGLIIGLLAGYVGGFTDLALNAFTDFFLLIPGLPLLIVLISIFDLTGAIVNVNKAVLILLIISLLSWPGTAKIIRGQTLTLRNRTFVEASRALGEGKFRILFRHIVPNLMGILFAQLAYDVPGVILAESGLDFLGLGIIGFPTWGNMLGFATNDLSFANGFAWWWVLPPGIGIILLSTAFYYFGSAMLDVLSPYKLRGE</sequence>
<keyword evidence="5" id="KW-0813">Transport</keyword>
<dbReference type="STRING" id="1293036.GCA_001315825_02456"/>
<dbReference type="GeneID" id="36834469"/>
<feature type="transmembrane region" description="Helical" evidence="5">
    <location>
        <begin position="403"/>
        <end position="422"/>
    </location>
</feature>
<evidence type="ECO:0000256" key="2">
    <source>
        <dbReference type="ARBA" id="ARBA00022692"/>
    </source>
</evidence>
<gene>
    <name evidence="7" type="ORF">DFR87_03965</name>
</gene>
<feature type="transmembrane region" description="Helical" evidence="5">
    <location>
        <begin position="372"/>
        <end position="391"/>
    </location>
</feature>
<dbReference type="Pfam" id="PF00528">
    <property type="entry name" value="BPD_transp_1"/>
    <property type="match status" value="1"/>
</dbReference>
<evidence type="ECO:0000256" key="1">
    <source>
        <dbReference type="ARBA" id="ARBA00004141"/>
    </source>
</evidence>
<dbReference type="SUPFAM" id="SSF161098">
    <property type="entry name" value="MetI-like"/>
    <property type="match status" value="1"/>
</dbReference>
<dbReference type="RefSeq" id="WP_054837132.1">
    <property type="nucleotide sequence ID" value="NZ_BBBA01000026.1"/>
</dbReference>
<protein>
    <submittedName>
        <fullName evidence="7">ABC transporter permease</fullName>
    </submittedName>
</protein>
<evidence type="ECO:0000256" key="5">
    <source>
        <dbReference type="RuleBase" id="RU363032"/>
    </source>
</evidence>
<keyword evidence="3 5" id="KW-1133">Transmembrane helix</keyword>
<evidence type="ECO:0000313" key="8">
    <source>
        <dbReference type="Proteomes" id="UP000247586"/>
    </source>
</evidence>
<feature type="transmembrane region" description="Helical" evidence="5">
    <location>
        <begin position="260"/>
        <end position="286"/>
    </location>
</feature>
<feature type="transmembrane region" description="Helical" evidence="5">
    <location>
        <begin position="434"/>
        <end position="455"/>
    </location>
</feature>
<dbReference type="AlphaFoldDB" id="A0A2U9ISJ3"/>
<keyword evidence="2 5" id="KW-0812">Transmembrane</keyword>
<dbReference type="InterPro" id="IPR000515">
    <property type="entry name" value="MetI-like"/>
</dbReference>
<proteinExistence type="inferred from homology"/>